<dbReference type="EMBL" id="AMFJ01000044">
    <property type="protein sequence ID" value="EKE30102.1"/>
    <property type="molecule type" value="Genomic_DNA"/>
</dbReference>
<gene>
    <name evidence="1" type="ORF">ACD_2C00044G0002</name>
</gene>
<organism evidence="1">
    <name type="scientific">uncultured bacterium</name>
    <name type="common">gcode 4</name>
    <dbReference type="NCBI Taxonomy" id="1234023"/>
    <lineage>
        <taxon>Bacteria</taxon>
        <taxon>environmental samples</taxon>
    </lineage>
</organism>
<accession>K2G6Z6</accession>
<proteinExistence type="predicted"/>
<comment type="caution">
    <text evidence="1">The sequence shown here is derived from an EMBL/GenBank/DDBJ whole genome shotgun (WGS) entry which is preliminary data.</text>
</comment>
<dbReference type="AlphaFoldDB" id="K2G6Z6"/>
<evidence type="ECO:0000313" key="1">
    <source>
        <dbReference type="EMBL" id="EKE30102.1"/>
    </source>
</evidence>
<protein>
    <submittedName>
        <fullName evidence="1">Uncharacterized protein</fullName>
    </submittedName>
</protein>
<sequence length="95" mass="11051">MLSAEQVKSFSIEKRLELVKSLVGQKIEKILCKAIELSVVKYKKEVRVIIDDDKPSLDPELIKGFLIAHWYEKIEVKCWSGEDCAWVDVRFEIPE</sequence>
<reference evidence="1" key="1">
    <citation type="journal article" date="2012" name="Science">
        <title>Fermentation, hydrogen, and sulfur metabolism in multiple uncultivated bacterial phyla.</title>
        <authorList>
            <person name="Wrighton K.C."/>
            <person name="Thomas B.C."/>
            <person name="Sharon I."/>
            <person name="Miller C.S."/>
            <person name="Castelle C.J."/>
            <person name="VerBerkmoes N.C."/>
            <person name="Wilkins M.J."/>
            <person name="Hettich R.L."/>
            <person name="Lipton M.S."/>
            <person name="Williams K.H."/>
            <person name="Long P.E."/>
            <person name="Banfield J.F."/>
        </authorList>
    </citation>
    <scope>NUCLEOTIDE SEQUENCE [LARGE SCALE GENOMIC DNA]</scope>
</reference>
<name>K2G6Z6_9BACT</name>